<name>A0A3R7JT82_CLOSI</name>
<sequence>MSALTLDSQVFNRPPLRQHQSSAAQRLQADFRHFGIWFAEDVFRLLRRWINLERRKGDQGPQPKPLAQQPERKLAVFGGKCQFILVFREVVTHAPTPNLQDQKTELVRAPTTEKPGTTGLVSVKEMALSSINQSVTEIHKSPHRAKVIDRDDSEAPPYGCEAPLNTDLLLMITACHPNAPVIKYSKVDSSERFRRPV</sequence>
<evidence type="ECO:0000313" key="2">
    <source>
        <dbReference type="Proteomes" id="UP000286415"/>
    </source>
</evidence>
<reference evidence="1 2" key="1">
    <citation type="journal article" date="2018" name="Biotechnol. Adv.">
        <title>Improved genomic resources and new bioinformatic workflow for the carcinogenic parasite Clonorchis sinensis: Biotechnological implications.</title>
        <authorList>
            <person name="Wang D."/>
            <person name="Korhonen P.K."/>
            <person name="Gasser R.B."/>
            <person name="Young N.D."/>
        </authorList>
    </citation>
    <scope>NUCLEOTIDE SEQUENCE [LARGE SCALE GENOMIC DNA]</scope>
    <source>
        <strain evidence="1">Cs-k2</strain>
    </source>
</reference>
<protein>
    <submittedName>
        <fullName evidence="1">Uncharacterized protein</fullName>
    </submittedName>
</protein>
<dbReference type="InParanoid" id="A0A3R7JT82"/>
<reference evidence="1 2" key="2">
    <citation type="journal article" date="2021" name="Genomics">
        <title>High-quality reference genome for Clonorchis sinensis.</title>
        <authorList>
            <person name="Young N.D."/>
            <person name="Stroehlein A.J."/>
            <person name="Kinkar L."/>
            <person name="Wang T."/>
            <person name="Sohn W.M."/>
            <person name="Chang B.C.H."/>
            <person name="Kaur P."/>
            <person name="Weisz D."/>
            <person name="Dudchenko O."/>
            <person name="Aiden E.L."/>
            <person name="Korhonen P.K."/>
            <person name="Gasser R.B."/>
        </authorList>
    </citation>
    <scope>NUCLEOTIDE SEQUENCE [LARGE SCALE GENOMIC DNA]</scope>
    <source>
        <strain evidence="1">Cs-k2</strain>
    </source>
</reference>
<keyword evidence="2" id="KW-1185">Reference proteome</keyword>
<accession>A0A3R7JT82</accession>
<dbReference type="Proteomes" id="UP000286415">
    <property type="component" value="Unassembled WGS sequence"/>
</dbReference>
<dbReference type="EMBL" id="NIRI02000042">
    <property type="protein sequence ID" value="KAG5451104.1"/>
    <property type="molecule type" value="Genomic_DNA"/>
</dbReference>
<evidence type="ECO:0000313" key="1">
    <source>
        <dbReference type="EMBL" id="KAG5451104.1"/>
    </source>
</evidence>
<organism evidence="1 2">
    <name type="scientific">Clonorchis sinensis</name>
    <name type="common">Chinese liver fluke</name>
    <dbReference type="NCBI Taxonomy" id="79923"/>
    <lineage>
        <taxon>Eukaryota</taxon>
        <taxon>Metazoa</taxon>
        <taxon>Spiralia</taxon>
        <taxon>Lophotrochozoa</taxon>
        <taxon>Platyhelminthes</taxon>
        <taxon>Trematoda</taxon>
        <taxon>Digenea</taxon>
        <taxon>Opisthorchiida</taxon>
        <taxon>Opisthorchiata</taxon>
        <taxon>Opisthorchiidae</taxon>
        <taxon>Clonorchis</taxon>
    </lineage>
</organism>
<gene>
    <name evidence="1" type="ORF">CSKR_106654</name>
</gene>
<proteinExistence type="predicted"/>
<comment type="caution">
    <text evidence="1">The sequence shown here is derived from an EMBL/GenBank/DDBJ whole genome shotgun (WGS) entry which is preliminary data.</text>
</comment>
<dbReference type="AlphaFoldDB" id="A0A3R7JT82"/>